<organism evidence="1 2">
    <name type="scientific">Glycocaulis albus</name>
    <dbReference type="NCBI Taxonomy" id="1382801"/>
    <lineage>
        <taxon>Bacteria</taxon>
        <taxon>Pseudomonadati</taxon>
        <taxon>Pseudomonadota</taxon>
        <taxon>Alphaproteobacteria</taxon>
        <taxon>Maricaulales</taxon>
        <taxon>Maricaulaceae</taxon>
        <taxon>Glycocaulis</taxon>
    </lineage>
</organism>
<reference evidence="2" key="1">
    <citation type="journal article" date="2019" name="Int. J. Syst. Evol. Microbiol.">
        <title>The Global Catalogue of Microorganisms (GCM) 10K type strain sequencing project: providing services to taxonomists for standard genome sequencing and annotation.</title>
        <authorList>
            <consortium name="The Broad Institute Genomics Platform"/>
            <consortium name="The Broad Institute Genome Sequencing Center for Infectious Disease"/>
            <person name="Wu L."/>
            <person name="Ma J."/>
        </authorList>
    </citation>
    <scope>NUCLEOTIDE SEQUENCE [LARGE SCALE GENOMIC DNA]</scope>
    <source>
        <strain evidence="2">CGMCC 1.12766</strain>
    </source>
</reference>
<accession>A0ABQ1XXQ8</accession>
<gene>
    <name evidence="1" type="ORF">GCM10007420_23320</name>
</gene>
<name>A0ABQ1XXQ8_9PROT</name>
<dbReference type="RefSeq" id="WP_188452773.1">
    <property type="nucleotide sequence ID" value="NZ_BMFS01000012.1"/>
</dbReference>
<protein>
    <submittedName>
        <fullName evidence="1">Uncharacterized protein</fullName>
    </submittedName>
</protein>
<evidence type="ECO:0000313" key="2">
    <source>
        <dbReference type="Proteomes" id="UP000648722"/>
    </source>
</evidence>
<keyword evidence="2" id="KW-1185">Reference proteome</keyword>
<evidence type="ECO:0000313" key="1">
    <source>
        <dbReference type="EMBL" id="GGH06175.1"/>
    </source>
</evidence>
<proteinExistence type="predicted"/>
<dbReference type="Proteomes" id="UP000648722">
    <property type="component" value="Unassembled WGS sequence"/>
</dbReference>
<sequence>MTERPSHWRVDRQITLGVLVTLALQTAGGLIWAGATSERIRHLELRVEATAPVYERIARLEENSAYTRLALERIERRLAGE</sequence>
<comment type="caution">
    <text evidence="1">The sequence shown here is derived from an EMBL/GenBank/DDBJ whole genome shotgun (WGS) entry which is preliminary data.</text>
</comment>
<dbReference type="EMBL" id="BMFS01000012">
    <property type="protein sequence ID" value="GGH06175.1"/>
    <property type="molecule type" value="Genomic_DNA"/>
</dbReference>